<dbReference type="SUPFAM" id="SSF143865">
    <property type="entry name" value="CorA soluble domain-like"/>
    <property type="match status" value="1"/>
</dbReference>
<dbReference type="Proteomes" id="UP000317881">
    <property type="component" value="Unassembled WGS sequence"/>
</dbReference>
<dbReference type="InterPro" id="IPR045861">
    <property type="entry name" value="CorA_cytoplasmic_dom"/>
</dbReference>
<reference evidence="1 2" key="1">
    <citation type="submission" date="2019-06" db="EMBL/GenBank/DDBJ databases">
        <title>Whole genome shotgun sequence of Streptomyces spinoverrucosus NBRC 14228.</title>
        <authorList>
            <person name="Hosoyama A."/>
            <person name="Uohara A."/>
            <person name="Ohji S."/>
            <person name="Ichikawa N."/>
        </authorList>
    </citation>
    <scope>NUCLEOTIDE SEQUENCE [LARGE SCALE GENOMIC DNA]</scope>
    <source>
        <strain evidence="1 2">NBRC 14228</strain>
    </source>
</reference>
<dbReference type="OrthoDB" id="9803416at2"/>
<evidence type="ECO:0000313" key="2">
    <source>
        <dbReference type="Proteomes" id="UP000317881"/>
    </source>
</evidence>
<accession>A0A4Y3VTQ7</accession>
<organism evidence="1 2">
    <name type="scientific">Streptomyces spinoverrucosus</name>
    <dbReference type="NCBI Taxonomy" id="284043"/>
    <lineage>
        <taxon>Bacteria</taxon>
        <taxon>Bacillati</taxon>
        <taxon>Actinomycetota</taxon>
        <taxon>Actinomycetes</taxon>
        <taxon>Kitasatosporales</taxon>
        <taxon>Streptomycetaceae</taxon>
        <taxon>Streptomyces</taxon>
    </lineage>
</organism>
<evidence type="ECO:0000313" key="1">
    <source>
        <dbReference type="EMBL" id="GEC10013.1"/>
    </source>
</evidence>
<protein>
    <submittedName>
        <fullName evidence="1">Uncharacterized protein</fullName>
    </submittedName>
</protein>
<gene>
    <name evidence="1" type="ORF">SSP24_76680</name>
</gene>
<dbReference type="EMBL" id="BJND01000089">
    <property type="protein sequence ID" value="GEC10013.1"/>
    <property type="molecule type" value="Genomic_DNA"/>
</dbReference>
<comment type="caution">
    <text evidence="1">The sequence shown here is derived from an EMBL/GenBank/DDBJ whole genome shotgun (WGS) entry which is preliminary data.</text>
</comment>
<dbReference type="AlphaFoldDB" id="A0A4Y3VTQ7"/>
<keyword evidence="2" id="KW-1185">Reference proteome</keyword>
<sequence length="111" mass="12122">MARSLPLRTVRRHCRDPEVSGRPNCADTAARQRADSGLAVEGALHAHQHPKLERYDNTFFVAMRTAVYVEHEQLTPTTEVIATGETMAFLGADSAASCAVSAQCGRMPLRL</sequence>
<name>A0A4Y3VTQ7_9ACTN</name>
<proteinExistence type="predicted"/>
<dbReference type="Gene3D" id="3.30.460.20">
    <property type="entry name" value="CorA soluble domain-like"/>
    <property type="match status" value="1"/>
</dbReference>